<evidence type="ECO:0000313" key="3">
    <source>
        <dbReference type="Proteomes" id="UP000268652"/>
    </source>
</evidence>
<dbReference type="InterPro" id="IPR009078">
    <property type="entry name" value="Ferritin-like_SF"/>
</dbReference>
<proteinExistence type="predicted"/>
<dbReference type="Proteomes" id="UP000275024">
    <property type="component" value="Unassembled WGS sequence"/>
</dbReference>
<evidence type="ECO:0000313" key="2">
    <source>
        <dbReference type="EMBL" id="RKN26630.1"/>
    </source>
</evidence>
<dbReference type="EMBL" id="RBDY01000002">
    <property type="protein sequence ID" value="RKN26630.1"/>
    <property type="molecule type" value="Genomic_DNA"/>
</dbReference>
<dbReference type="GO" id="GO:0010124">
    <property type="term" value="P:phenylacetate catabolic process"/>
    <property type="evidence" value="ECO:0007669"/>
    <property type="project" value="InterPro"/>
</dbReference>
<name>A0A3A9WYU2_9ACTN</name>
<evidence type="ECO:0000313" key="4">
    <source>
        <dbReference type="Proteomes" id="UP000275024"/>
    </source>
</evidence>
<dbReference type="InterPro" id="IPR011882">
    <property type="entry name" value="PaaC"/>
</dbReference>
<evidence type="ECO:0000313" key="1">
    <source>
        <dbReference type="EMBL" id="RKN11347.1"/>
    </source>
</evidence>
<comment type="caution">
    <text evidence="1">The sequence shown here is derived from an EMBL/GenBank/DDBJ whole genome shotgun (WGS) entry which is preliminary data.</text>
</comment>
<dbReference type="OrthoDB" id="9789947at2"/>
<keyword evidence="3" id="KW-1185">Reference proteome</keyword>
<gene>
    <name evidence="1" type="primary">paaI</name>
    <name evidence="2" type="ORF">D7318_04495</name>
    <name evidence="1" type="ORF">D7319_05160</name>
</gene>
<dbReference type="Gene3D" id="1.20.1260.10">
    <property type="match status" value="1"/>
</dbReference>
<reference evidence="3 4" key="1">
    <citation type="submission" date="2018-09" db="EMBL/GenBank/DDBJ databases">
        <title>Streptomyces sp. nov. DS1-2, an endophytic actinomycete isolated from roots of Dendrobium scabrilingue.</title>
        <authorList>
            <person name="Kuncharoen N."/>
            <person name="Kudo T."/>
            <person name="Ohkuma M."/>
            <person name="Yuki M."/>
            <person name="Tanasupawat S."/>
        </authorList>
    </citation>
    <scope>NUCLEOTIDE SEQUENCE [LARGE SCALE GENOMIC DNA]</scope>
    <source>
        <strain evidence="1 4">AZ1-7</strain>
        <strain evidence="2 3">DS1-2</strain>
    </source>
</reference>
<organism evidence="1 4">
    <name type="scientific">Streptomyces radicis</name>
    <dbReference type="NCBI Taxonomy" id="1750517"/>
    <lineage>
        <taxon>Bacteria</taxon>
        <taxon>Bacillati</taxon>
        <taxon>Actinomycetota</taxon>
        <taxon>Actinomycetes</taxon>
        <taxon>Kitasatosporales</taxon>
        <taxon>Streptomycetaceae</taxon>
        <taxon>Streptomyces</taxon>
    </lineage>
</organism>
<dbReference type="Proteomes" id="UP000268652">
    <property type="component" value="Unassembled WGS sequence"/>
</dbReference>
<dbReference type="InterPro" id="IPR052703">
    <property type="entry name" value="Aromatic_CoA_ox/epox"/>
</dbReference>
<accession>A0A3A9WYU2</accession>
<sequence>MSAPEHAPGGAPWATAALALGDDALILSHRLAEWAGNAPVLEEEVALANLALDLLGQARALLSLVGDEDALAFTRGPEAFTHVRLVELPRGDFAHTVVRQLCVATWQELLYERLATGASPLAPIAAAALPETAYHRDHAVTWTLRLGDGTAESHARTRAAAEALWPYTGELFDPVEGLDEVDLGALERRWRARVSDVLTRATVPVPGGARLPGSGRAGEHTPHLAALLDEMQSLHRAHPAASW</sequence>
<dbReference type="NCBIfam" id="TIGR02158">
    <property type="entry name" value="PA_CoA_Oxy3"/>
    <property type="match status" value="1"/>
</dbReference>
<dbReference type="RefSeq" id="WP_120695509.1">
    <property type="nucleotide sequence ID" value="NZ_RBDX01000003.1"/>
</dbReference>
<dbReference type="AlphaFoldDB" id="A0A3A9WYU2"/>
<dbReference type="GO" id="GO:0005829">
    <property type="term" value="C:cytosol"/>
    <property type="evidence" value="ECO:0007669"/>
    <property type="project" value="TreeGrafter"/>
</dbReference>
<dbReference type="SUPFAM" id="SSF47240">
    <property type="entry name" value="Ferritin-like"/>
    <property type="match status" value="1"/>
</dbReference>
<dbReference type="PANTHER" id="PTHR30458:SF0">
    <property type="entry name" value="1,2-PHENYLACETYL-COA EPOXIDASE, SUBUNIT C"/>
    <property type="match status" value="1"/>
</dbReference>
<dbReference type="Pfam" id="PF05138">
    <property type="entry name" value="PaaA_PaaC"/>
    <property type="match status" value="1"/>
</dbReference>
<dbReference type="InterPro" id="IPR012347">
    <property type="entry name" value="Ferritin-like"/>
</dbReference>
<dbReference type="PANTHER" id="PTHR30458">
    <property type="entry name" value="PHENYLACETIC ACID DEGRADATION PROTEIN PAA"/>
    <property type="match status" value="1"/>
</dbReference>
<dbReference type="InterPro" id="IPR007814">
    <property type="entry name" value="PaaA_PaaC"/>
</dbReference>
<protein>
    <submittedName>
        <fullName evidence="1">Phenylacetate-CoA oxygenase subunit PaaI</fullName>
    </submittedName>
</protein>
<dbReference type="EMBL" id="RBDX01000003">
    <property type="protein sequence ID" value="RKN11347.1"/>
    <property type="molecule type" value="Genomic_DNA"/>
</dbReference>